<feature type="active site" description="Proton acceptor" evidence="2">
    <location>
        <position position="181"/>
    </location>
</feature>
<keyword evidence="6" id="KW-1185">Reference proteome</keyword>
<dbReference type="InterPro" id="IPR015422">
    <property type="entry name" value="PyrdxlP-dep_Trfase_small"/>
</dbReference>
<dbReference type="OrthoDB" id="9810913at2"/>
<dbReference type="GO" id="GO:0019180">
    <property type="term" value="F:dTDP-4-amino-4,6-dideoxygalactose transaminase activity"/>
    <property type="evidence" value="ECO:0007669"/>
    <property type="project" value="UniProtKB-EC"/>
</dbReference>
<dbReference type="PIRSF" id="PIRSF000390">
    <property type="entry name" value="PLP_StrS"/>
    <property type="match status" value="1"/>
</dbReference>
<dbReference type="PANTHER" id="PTHR30244">
    <property type="entry name" value="TRANSAMINASE"/>
    <property type="match status" value="1"/>
</dbReference>
<dbReference type="EC" id="2.6.1.59" evidence="5"/>
<dbReference type="InterPro" id="IPR015421">
    <property type="entry name" value="PyrdxlP-dep_Trfase_major"/>
</dbReference>
<evidence type="ECO:0000256" key="3">
    <source>
        <dbReference type="PIRSR" id="PIRSR000390-2"/>
    </source>
</evidence>
<evidence type="ECO:0000313" key="5">
    <source>
        <dbReference type="EMBL" id="TQD33799.1"/>
    </source>
</evidence>
<feature type="modified residue" description="N6-(pyridoxal phosphate)lysine" evidence="3">
    <location>
        <position position="181"/>
    </location>
</feature>
<evidence type="ECO:0000313" key="6">
    <source>
        <dbReference type="Proteomes" id="UP000317169"/>
    </source>
</evidence>
<keyword evidence="5" id="KW-0808">Transferase</keyword>
<organism evidence="5 6">
    <name type="scientific">Haloflavibacter putidus</name>
    <dbReference type="NCBI Taxonomy" id="2576776"/>
    <lineage>
        <taxon>Bacteria</taxon>
        <taxon>Pseudomonadati</taxon>
        <taxon>Bacteroidota</taxon>
        <taxon>Flavobacteriia</taxon>
        <taxon>Flavobacteriales</taxon>
        <taxon>Flavobacteriaceae</taxon>
        <taxon>Haloflavibacter</taxon>
    </lineage>
</organism>
<proteinExistence type="inferred from homology"/>
<reference evidence="5 6" key="1">
    <citation type="submission" date="2019-06" db="EMBL/GenBank/DDBJ databases">
        <title>Flavibacter putida gen. nov., sp. nov., a novel marine bacterium of the family Flavobacteriaceae isolated from coastal seawater.</title>
        <authorList>
            <person name="Feng X."/>
        </authorList>
    </citation>
    <scope>NUCLEOTIDE SEQUENCE [LARGE SCALE GENOMIC DNA]</scope>
    <source>
        <strain evidence="5 6">PLHSN227</strain>
    </source>
</reference>
<dbReference type="Pfam" id="PF01041">
    <property type="entry name" value="DegT_DnrJ_EryC1"/>
    <property type="match status" value="1"/>
</dbReference>
<dbReference type="RefSeq" id="WP_141422679.1">
    <property type="nucleotide sequence ID" value="NZ_VIAR01000016.1"/>
</dbReference>
<dbReference type="NCBIfam" id="TIGR02379">
    <property type="entry name" value="ECA_wecE"/>
    <property type="match status" value="1"/>
</dbReference>
<evidence type="ECO:0000256" key="4">
    <source>
        <dbReference type="RuleBase" id="RU004508"/>
    </source>
</evidence>
<comment type="caution">
    <text evidence="5">The sequence shown here is derived from an EMBL/GenBank/DDBJ whole genome shotgun (WGS) entry which is preliminary data.</text>
</comment>
<gene>
    <name evidence="5" type="primary">rffA</name>
    <name evidence="5" type="synonym">fcnA</name>
    <name evidence="5" type="synonym">wecE</name>
    <name evidence="5" type="ORF">FKR84_12630</name>
</gene>
<dbReference type="InterPro" id="IPR015424">
    <property type="entry name" value="PyrdxlP-dep_Trfase"/>
</dbReference>
<evidence type="ECO:0000256" key="1">
    <source>
        <dbReference type="ARBA" id="ARBA00037999"/>
    </source>
</evidence>
<dbReference type="AlphaFoldDB" id="A0A507Z9R3"/>
<dbReference type="PANTHER" id="PTHR30244:SF34">
    <property type="entry name" value="DTDP-4-AMINO-4,6-DIDEOXYGALACTOSE TRANSAMINASE"/>
    <property type="match status" value="1"/>
</dbReference>
<dbReference type="CDD" id="cd00616">
    <property type="entry name" value="AHBA_syn"/>
    <property type="match status" value="1"/>
</dbReference>
<name>A0A507Z9R3_9FLAO</name>
<dbReference type="Proteomes" id="UP000317169">
    <property type="component" value="Unassembled WGS sequence"/>
</dbReference>
<dbReference type="GO" id="GO:0030170">
    <property type="term" value="F:pyridoxal phosphate binding"/>
    <property type="evidence" value="ECO:0007669"/>
    <property type="project" value="TreeGrafter"/>
</dbReference>
<dbReference type="NCBIfam" id="NF008687">
    <property type="entry name" value="PRK11706.1"/>
    <property type="match status" value="1"/>
</dbReference>
<evidence type="ECO:0000256" key="2">
    <source>
        <dbReference type="PIRSR" id="PIRSR000390-1"/>
    </source>
</evidence>
<sequence length="374" mass="42227">MIPFNKPFQSGKEINYLQQVLAVNKLAGNGVFTEQVQAYFEQHYNLKKAFLTTSCTDALEMAALLIEASPEDEIIMPSYTFVSTALAFDRQGAKVIFADVKKEFPNLSVAAVAEKITPRTKAIVVVHYAGVPVDMDGIMALAKKHNLYVIEDCAHAIGVKQEAGYLGSIGHLSTFSFHETKNISSGEGGILGINDPIFVKRAEMIWEKGTNRAAFFRGETTAYNWNDTGSSFMPAEFIAAVLLAQLPEIKKVNQKRLDLWNYYYQKLEVLQKENKIKLPQLPQNTPHNAHIFYLLCSSANERNDLIAFLKEKKIHSVFHYLGLHTSPYYLKNNPQQSLPNTEYFASCLLRLPLYYGLSQAEQDQVIEAIFEFYE</sequence>
<dbReference type="InterPro" id="IPR000653">
    <property type="entry name" value="DegT/StrS_aminotransferase"/>
</dbReference>
<protein>
    <submittedName>
        <fullName evidence="5">dTDP-4-amino-4,6-dideoxygalactose transaminase</fullName>
        <ecNumber evidence="5">2.6.1.59</ecNumber>
    </submittedName>
</protein>
<dbReference type="GO" id="GO:0000271">
    <property type="term" value="P:polysaccharide biosynthetic process"/>
    <property type="evidence" value="ECO:0007669"/>
    <property type="project" value="TreeGrafter"/>
</dbReference>
<comment type="similarity">
    <text evidence="1 4">Belongs to the DegT/DnrJ/EryC1 family.</text>
</comment>
<keyword evidence="5" id="KW-0032">Aminotransferase</keyword>
<dbReference type="Gene3D" id="3.90.1150.10">
    <property type="entry name" value="Aspartate Aminotransferase, domain 1"/>
    <property type="match status" value="1"/>
</dbReference>
<keyword evidence="3 4" id="KW-0663">Pyridoxal phosphate</keyword>
<dbReference type="Gene3D" id="3.40.640.10">
    <property type="entry name" value="Type I PLP-dependent aspartate aminotransferase-like (Major domain)"/>
    <property type="match status" value="1"/>
</dbReference>
<accession>A0A507Z9R3</accession>
<dbReference type="EMBL" id="VIAR01000016">
    <property type="protein sequence ID" value="TQD33799.1"/>
    <property type="molecule type" value="Genomic_DNA"/>
</dbReference>
<dbReference type="SUPFAM" id="SSF53383">
    <property type="entry name" value="PLP-dependent transferases"/>
    <property type="match status" value="1"/>
</dbReference>
<dbReference type="InterPro" id="IPR012749">
    <property type="entry name" value="WecE-like"/>
</dbReference>